<dbReference type="AlphaFoldDB" id="A0AAW2VR46"/>
<gene>
    <name evidence="2" type="ORF">Sradi_0751500</name>
</gene>
<reference evidence="2" key="1">
    <citation type="submission" date="2020-06" db="EMBL/GenBank/DDBJ databases">
        <authorList>
            <person name="Li T."/>
            <person name="Hu X."/>
            <person name="Zhang T."/>
            <person name="Song X."/>
            <person name="Zhang H."/>
            <person name="Dai N."/>
            <person name="Sheng W."/>
            <person name="Hou X."/>
            <person name="Wei L."/>
        </authorList>
    </citation>
    <scope>NUCLEOTIDE SEQUENCE</scope>
    <source>
        <strain evidence="2">G02</strain>
        <tissue evidence="2">Leaf</tissue>
    </source>
</reference>
<name>A0AAW2VR46_SESRA</name>
<dbReference type="EMBL" id="JACGWJ010000003">
    <property type="protein sequence ID" value="KAL0431255.1"/>
    <property type="molecule type" value="Genomic_DNA"/>
</dbReference>
<evidence type="ECO:0000313" key="2">
    <source>
        <dbReference type="EMBL" id="KAL0431255.1"/>
    </source>
</evidence>
<proteinExistence type="predicted"/>
<feature type="region of interest" description="Disordered" evidence="1">
    <location>
        <begin position="1"/>
        <end position="32"/>
    </location>
</feature>
<reference evidence="2" key="2">
    <citation type="journal article" date="2024" name="Plant">
        <title>Genomic evolution and insights into agronomic trait innovations of Sesamum species.</title>
        <authorList>
            <person name="Miao H."/>
            <person name="Wang L."/>
            <person name="Qu L."/>
            <person name="Liu H."/>
            <person name="Sun Y."/>
            <person name="Le M."/>
            <person name="Wang Q."/>
            <person name="Wei S."/>
            <person name="Zheng Y."/>
            <person name="Lin W."/>
            <person name="Duan Y."/>
            <person name="Cao H."/>
            <person name="Xiong S."/>
            <person name="Wang X."/>
            <person name="Wei L."/>
            <person name="Li C."/>
            <person name="Ma Q."/>
            <person name="Ju M."/>
            <person name="Zhao R."/>
            <person name="Li G."/>
            <person name="Mu C."/>
            <person name="Tian Q."/>
            <person name="Mei H."/>
            <person name="Zhang T."/>
            <person name="Gao T."/>
            <person name="Zhang H."/>
        </authorList>
    </citation>
    <scope>NUCLEOTIDE SEQUENCE</scope>
    <source>
        <strain evidence="2">G02</strain>
    </source>
</reference>
<dbReference type="SUPFAM" id="SSF56219">
    <property type="entry name" value="DNase I-like"/>
    <property type="match status" value="1"/>
</dbReference>
<dbReference type="InterPro" id="IPR036691">
    <property type="entry name" value="Endo/exonu/phosph_ase_sf"/>
</dbReference>
<dbReference type="PANTHER" id="PTHR33710:SF77">
    <property type="entry name" value="DNASE I-LIKE SUPERFAMILY PROTEIN"/>
    <property type="match status" value="1"/>
</dbReference>
<organism evidence="2">
    <name type="scientific">Sesamum radiatum</name>
    <name type="common">Black benniseed</name>
    <dbReference type="NCBI Taxonomy" id="300843"/>
    <lineage>
        <taxon>Eukaryota</taxon>
        <taxon>Viridiplantae</taxon>
        <taxon>Streptophyta</taxon>
        <taxon>Embryophyta</taxon>
        <taxon>Tracheophyta</taxon>
        <taxon>Spermatophyta</taxon>
        <taxon>Magnoliopsida</taxon>
        <taxon>eudicotyledons</taxon>
        <taxon>Gunneridae</taxon>
        <taxon>Pentapetalae</taxon>
        <taxon>asterids</taxon>
        <taxon>lamiids</taxon>
        <taxon>Lamiales</taxon>
        <taxon>Pedaliaceae</taxon>
        <taxon>Sesamum</taxon>
    </lineage>
</organism>
<comment type="caution">
    <text evidence="2">The sequence shown here is derived from an EMBL/GenBank/DDBJ whole genome shotgun (WGS) entry which is preliminary data.</text>
</comment>
<dbReference type="PANTHER" id="PTHR33710">
    <property type="entry name" value="BNAC02G09200D PROTEIN"/>
    <property type="match status" value="1"/>
</dbReference>
<protein>
    <submittedName>
        <fullName evidence="2">Uncharacterized protein</fullName>
    </submittedName>
</protein>
<accession>A0AAW2VR46</accession>
<evidence type="ECO:0000256" key="1">
    <source>
        <dbReference type="SAM" id="MobiDB-lite"/>
    </source>
</evidence>
<sequence length="207" mass="24165">MILHSEFDHMEYERVEDGEEPRSVDPKDPKQLEGRDVAVIQQDPKLMEANLFTVPLRFSTTTMQGRRGKQHRGSSDIVEADQASQACLDFFLRNQVQTEEEIASRKETWILLRKLSQCSTRPWLCVGNYNEILSQIENEGLIPRSKWQIEDIRNCLEDCGLQDMGFMGYLFTWCNNREEPNTHDWIEATVIRGGNDYFPIHGFNMFE</sequence>